<reference evidence="1 2" key="1">
    <citation type="submission" date="2018-03" db="EMBL/GenBank/DDBJ databases">
        <title>Genomes of Pezizomycetes fungi and the evolution of truffles.</title>
        <authorList>
            <person name="Murat C."/>
            <person name="Payen T."/>
            <person name="Noel B."/>
            <person name="Kuo A."/>
            <person name="Martin F.M."/>
        </authorList>
    </citation>
    <scope>NUCLEOTIDE SEQUENCE [LARGE SCALE GENOMIC DNA]</scope>
    <source>
        <strain evidence="1">091103-1</strain>
    </source>
</reference>
<protein>
    <submittedName>
        <fullName evidence="1">Uncharacterized protein</fullName>
    </submittedName>
</protein>
<comment type="caution">
    <text evidence="1">The sequence shown here is derived from an EMBL/GenBank/DDBJ whole genome shotgun (WGS) entry which is preliminary data.</text>
</comment>
<name>A0A317SU72_9PEZI</name>
<evidence type="ECO:0000313" key="2">
    <source>
        <dbReference type="Proteomes" id="UP000246991"/>
    </source>
</evidence>
<dbReference type="AlphaFoldDB" id="A0A317SU72"/>
<proteinExistence type="predicted"/>
<dbReference type="Proteomes" id="UP000246991">
    <property type="component" value="Unassembled WGS sequence"/>
</dbReference>
<accession>A0A317SU72</accession>
<dbReference type="EMBL" id="PYWC01000023">
    <property type="protein sequence ID" value="PWW77330.1"/>
    <property type="molecule type" value="Genomic_DNA"/>
</dbReference>
<evidence type="ECO:0000313" key="1">
    <source>
        <dbReference type="EMBL" id="PWW77330.1"/>
    </source>
</evidence>
<gene>
    <name evidence="1" type="ORF">C7212DRAFT_362324</name>
</gene>
<sequence length="126" mass="14537">MASTRRGRPSKSVEEKKFAKKIADRKRYETRKQQLQGDLNWADITEFISGNILVAQSGIKDKIYIRARILEPHIKIIPCNGGLFRPDLLLSWKMYLPDRIQNSIPKRQKCKAIQFLNPGSPIGPKY</sequence>
<organism evidence="1 2">
    <name type="scientific">Tuber magnatum</name>
    <name type="common">white Piedmont truffle</name>
    <dbReference type="NCBI Taxonomy" id="42249"/>
    <lineage>
        <taxon>Eukaryota</taxon>
        <taxon>Fungi</taxon>
        <taxon>Dikarya</taxon>
        <taxon>Ascomycota</taxon>
        <taxon>Pezizomycotina</taxon>
        <taxon>Pezizomycetes</taxon>
        <taxon>Pezizales</taxon>
        <taxon>Tuberaceae</taxon>
        <taxon>Tuber</taxon>
    </lineage>
</organism>
<keyword evidence="2" id="KW-1185">Reference proteome</keyword>